<comment type="caution">
    <text evidence="1">The sequence shown here is derived from an EMBL/GenBank/DDBJ whole genome shotgun (WGS) entry which is preliminary data.</text>
</comment>
<dbReference type="EMBL" id="BGZK01000713">
    <property type="protein sequence ID" value="GBP57330.1"/>
    <property type="molecule type" value="Genomic_DNA"/>
</dbReference>
<protein>
    <submittedName>
        <fullName evidence="1">Uncharacterized protein</fullName>
    </submittedName>
</protein>
<accession>A0A4C1X2I9</accession>
<keyword evidence="2" id="KW-1185">Reference proteome</keyword>
<dbReference type="OrthoDB" id="296793at2759"/>
<proteinExistence type="predicted"/>
<sequence>MGRLDPFNTAHIRREITTSAGAFRPESDNFGAQLSFHHPTLSSVRYPIPTQETGHALVTPLGLRVSMGGGDRLLSGALHDRMHFDI</sequence>
<gene>
    <name evidence="1" type="ORF">EVAR_39970_1</name>
</gene>
<organism evidence="1 2">
    <name type="scientific">Eumeta variegata</name>
    <name type="common">Bagworm moth</name>
    <name type="synonym">Eumeta japonica</name>
    <dbReference type="NCBI Taxonomy" id="151549"/>
    <lineage>
        <taxon>Eukaryota</taxon>
        <taxon>Metazoa</taxon>
        <taxon>Ecdysozoa</taxon>
        <taxon>Arthropoda</taxon>
        <taxon>Hexapoda</taxon>
        <taxon>Insecta</taxon>
        <taxon>Pterygota</taxon>
        <taxon>Neoptera</taxon>
        <taxon>Endopterygota</taxon>
        <taxon>Lepidoptera</taxon>
        <taxon>Glossata</taxon>
        <taxon>Ditrysia</taxon>
        <taxon>Tineoidea</taxon>
        <taxon>Psychidae</taxon>
        <taxon>Oiketicinae</taxon>
        <taxon>Eumeta</taxon>
    </lineage>
</organism>
<name>A0A4C1X2I9_EUMVA</name>
<dbReference type="Proteomes" id="UP000299102">
    <property type="component" value="Unassembled WGS sequence"/>
</dbReference>
<evidence type="ECO:0000313" key="1">
    <source>
        <dbReference type="EMBL" id="GBP57330.1"/>
    </source>
</evidence>
<reference evidence="1 2" key="1">
    <citation type="journal article" date="2019" name="Commun. Biol.">
        <title>The bagworm genome reveals a unique fibroin gene that provides high tensile strength.</title>
        <authorList>
            <person name="Kono N."/>
            <person name="Nakamura H."/>
            <person name="Ohtoshi R."/>
            <person name="Tomita M."/>
            <person name="Numata K."/>
            <person name="Arakawa K."/>
        </authorList>
    </citation>
    <scope>NUCLEOTIDE SEQUENCE [LARGE SCALE GENOMIC DNA]</scope>
</reference>
<dbReference type="AlphaFoldDB" id="A0A4C1X2I9"/>
<evidence type="ECO:0000313" key="2">
    <source>
        <dbReference type="Proteomes" id="UP000299102"/>
    </source>
</evidence>